<evidence type="ECO:0000256" key="11">
    <source>
        <dbReference type="SAM" id="SignalP"/>
    </source>
</evidence>
<dbReference type="Proteomes" id="UP000683360">
    <property type="component" value="Unassembled WGS sequence"/>
</dbReference>
<gene>
    <name evidence="13" type="ORF">MEDL_10698</name>
</gene>
<evidence type="ECO:0000256" key="10">
    <source>
        <dbReference type="RuleBase" id="RU000454"/>
    </source>
</evidence>
<evidence type="ECO:0000256" key="6">
    <source>
        <dbReference type="ARBA" id="ARBA00023157"/>
    </source>
</evidence>
<keyword evidence="2 10" id="KW-0645">Protease</keyword>
<feature type="chain" id="PRO_5035858979" evidence="11">
    <location>
        <begin position="19"/>
        <end position="444"/>
    </location>
</feature>
<keyword evidence="3 11" id="KW-0732">Signal</keyword>
<keyword evidence="5 10" id="KW-0378">Hydrolase</keyword>
<keyword evidence="4 10" id="KW-0064">Aspartyl protease</keyword>
<keyword evidence="7" id="KW-0325">Glycoprotein</keyword>
<organism evidence="13 14">
    <name type="scientific">Mytilus edulis</name>
    <name type="common">Blue mussel</name>
    <dbReference type="NCBI Taxonomy" id="6550"/>
    <lineage>
        <taxon>Eukaryota</taxon>
        <taxon>Metazoa</taxon>
        <taxon>Spiralia</taxon>
        <taxon>Lophotrochozoa</taxon>
        <taxon>Mollusca</taxon>
        <taxon>Bivalvia</taxon>
        <taxon>Autobranchia</taxon>
        <taxon>Pteriomorphia</taxon>
        <taxon>Mytilida</taxon>
        <taxon>Mytiloidea</taxon>
        <taxon>Mytilidae</taxon>
        <taxon>Mytilinae</taxon>
        <taxon>Mytilus</taxon>
    </lineage>
</organism>
<dbReference type="InterPro" id="IPR021109">
    <property type="entry name" value="Peptidase_aspartic_dom_sf"/>
</dbReference>
<dbReference type="AlphaFoldDB" id="A0A8S3QMP9"/>
<feature type="disulfide bond" evidence="9">
    <location>
        <begin position="314"/>
        <end position="351"/>
    </location>
</feature>
<dbReference type="Pfam" id="PF00026">
    <property type="entry name" value="Asp"/>
    <property type="match status" value="2"/>
</dbReference>
<dbReference type="PROSITE" id="PS51767">
    <property type="entry name" value="PEPTIDASE_A1"/>
    <property type="match status" value="1"/>
</dbReference>
<evidence type="ECO:0000256" key="2">
    <source>
        <dbReference type="ARBA" id="ARBA00022670"/>
    </source>
</evidence>
<feature type="active site" evidence="8">
    <location>
        <position position="87"/>
    </location>
</feature>
<evidence type="ECO:0000256" key="9">
    <source>
        <dbReference type="PIRSR" id="PIRSR601461-2"/>
    </source>
</evidence>
<dbReference type="PRINTS" id="PR00792">
    <property type="entry name" value="PEPSIN"/>
</dbReference>
<dbReference type="FunFam" id="2.40.70.10:FF:000044">
    <property type="entry name" value="Lysosomal aspartic protease"/>
    <property type="match status" value="1"/>
</dbReference>
<feature type="active site" evidence="8">
    <location>
        <position position="280"/>
    </location>
</feature>
<dbReference type="Gene3D" id="2.40.70.10">
    <property type="entry name" value="Acid Proteases"/>
    <property type="match status" value="3"/>
</dbReference>
<evidence type="ECO:0000256" key="1">
    <source>
        <dbReference type="ARBA" id="ARBA00007447"/>
    </source>
</evidence>
<dbReference type="InterPro" id="IPR001461">
    <property type="entry name" value="Aspartic_peptidase_A1"/>
</dbReference>
<dbReference type="PANTHER" id="PTHR47966">
    <property type="entry name" value="BETA-SITE APP-CLEAVING ENZYME, ISOFORM A-RELATED"/>
    <property type="match status" value="1"/>
</dbReference>
<evidence type="ECO:0000256" key="5">
    <source>
        <dbReference type="ARBA" id="ARBA00022801"/>
    </source>
</evidence>
<evidence type="ECO:0000256" key="7">
    <source>
        <dbReference type="ARBA" id="ARBA00023180"/>
    </source>
</evidence>
<dbReference type="PANTHER" id="PTHR47966:SF51">
    <property type="entry name" value="BETA-SITE APP-CLEAVING ENZYME, ISOFORM A-RELATED"/>
    <property type="match status" value="1"/>
</dbReference>
<accession>A0A8S3QMP9</accession>
<sequence>MKALNICLCILLVTICSALQRIKLKKFKTVRRTLAEVGTSIKALEWRYGSDQIRGPSPEPLVDYMDAQYYGPITIGTPPQTFNVVFDTGSSNLWVPSKKCHVTDIACRKYSEYCTQKYDSTKSSTYVKNGTAFSIRYGTGSLTGFLSTDSVTIGSITVKGQTFAEAVTQPGITFVAAKFDGILGMAYERISVDGVTPVFYNMVKQNLVPAPIFSFYLDRDPAAKEGGELLLGGSDPKLYKGNFTYVPVTTQAYWEFKMDGIMMNGKQSDFCSGGCKAIADTGTSLLAGPVDEVTKLNEMIGAKPLAQGEYVVDCSKIDSLPPISFVLGGTTFTLTGKEYILQVSQAGTSICLSGFIGLNVPSPLGPLWILGDVFIGPFYTEFDLGNNRVSQQGTTICLSGFAGINVPAPLGPLWILGDVFIGPFYTEFDLGNNRVGFAQTVNPQ</sequence>
<dbReference type="PROSITE" id="PS00141">
    <property type="entry name" value="ASP_PROTEASE"/>
    <property type="match status" value="2"/>
</dbReference>
<feature type="signal peptide" evidence="11">
    <location>
        <begin position="1"/>
        <end position="18"/>
    </location>
</feature>
<name>A0A8S3QMP9_MYTED</name>
<dbReference type="EC" id="3.4.23.5" evidence="13"/>
<evidence type="ECO:0000259" key="12">
    <source>
        <dbReference type="PROSITE" id="PS51767"/>
    </source>
</evidence>
<keyword evidence="14" id="KW-1185">Reference proteome</keyword>
<dbReference type="SUPFAM" id="SSF50630">
    <property type="entry name" value="Acid proteases"/>
    <property type="match status" value="2"/>
</dbReference>
<dbReference type="OrthoDB" id="771136at2759"/>
<evidence type="ECO:0000256" key="3">
    <source>
        <dbReference type="ARBA" id="ARBA00022729"/>
    </source>
</evidence>
<comment type="caution">
    <text evidence="13">The sequence shown here is derived from an EMBL/GenBank/DDBJ whole genome shotgun (WGS) entry which is preliminary data.</text>
</comment>
<keyword evidence="6 9" id="KW-1015">Disulfide bond</keyword>
<proteinExistence type="inferred from homology"/>
<evidence type="ECO:0000256" key="4">
    <source>
        <dbReference type="ARBA" id="ARBA00022750"/>
    </source>
</evidence>
<comment type="similarity">
    <text evidence="1 10">Belongs to the peptidase A1 family.</text>
</comment>
<dbReference type="GO" id="GO:0006508">
    <property type="term" value="P:proteolysis"/>
    <property type="evidence" value="ECO:0007669"/>
    <property type="project" value="UniProtKB-KW"/>
</dbReference>
<dbReference type="EMBL" id="CAJPWZ010000533">
    <property type="protein sequence ID" value="CAG2195739.1"/>
    <property type="molecule type" value="Genomic_DNA"/>
</dbReference>
<feature type="domain" description="Peptidase A1" evidence="12">
    <location>
        <begin position="69"/>
        <end position="392"/>
    </location>
</feature>
<dbReference type="InterPro" id="IPR001969">
    <property type="entry name" value="Aspartic_peptidase_AS"/>
</dbReference>
<reference evidence="13" key="1">
    <citation type="submission" date="2021-03" db="EMBL/GenBank/DDBJ databases">
        <authorList>
            <person name="Bekaert M."/>
        </authorList>
    </citation>
    <scope>NUCLEOTIDE SEQUENCE</scope>
</reference>
<dbReference type="InterPro" id="IPR033121">
    <property type="entry name" value="PEPTIDASE_A1"/>
</dbReference>
<evidence type="ECO:0000313" key="14">
    <source>
        <dbReference type="Proteomes" id="UP000683360"/>
    </source>
</evidence>
<dbReference type="GO" id="GO:0004190">
    <property type="term" value="F:aspartic-type endopeptidase activity"/>
    <property type="evidence" value="ECO:0007669"/>
    <property type="project" value="UniProtKB-KW"/>
</dbReference>
<evidence type="ECO:0000313" key="13">
    <source>
        <dbReference type="EMBL" id="CAG2195739.1"/>
    </source>
</evidence>
<dbReference type="FunFam" id="2.40.70.10:FF:000009">
    <property type="entry name" value="Aspartic proteinase A1"/>
    <property type="match status" value="1"/>
</dbReference>
<evidence type="ECO:0000256" key="8">
    <source>
        <dbReference type="PIRSR" id="PIRSR601461-1"/>
    </source>
</evidence>
<protein>
    <submittedName>
        <fullName evidence="13">CTSD</fullName>
        <ecNumber evidence="13">3.4.23.5</ecNumber>
    </submittedName>
</protein>